<evidence type="ECO:0000313" key="9">
    <source>
        <dbReference type="Proteomes" id="UP001230496"/>
    </source>
</evidence>
<accession>A0AA51NDY8</accession>
<dbReference type="PANTHER" id="PTHR11999">
    <property type="entry name" value="GROUP II PYRIDOXAL-5-PHOSPHATE DECARBOXYLASE"/>
    <property type="match status" value="1"/>
</dbReference>
<dbReference type="InterPro" id="IPR015422">
    <property type="entry name" value="PyrdxlP-dep_Trfase_small"/>
</dbReference>
<dbReference type="PANTHER" id="PTHR11999:SF70">
    <property type="entry name" value="MIP05841P"/>
    <property type="match status" value="1"/>
</dbReference>
<protein>
    <submittedName>
        <fullName evidence="8">Aminotransferase class I/II-fold pyridoxal phosphate-dependent enzyme</fullName>
    </submittedName>
</protein>
<dbReference type="GO" id="GO:0016831">
    <property type="term" value="F:carboxy-lyase activity"/>
    <property type="evidence" value="ECO:0007669"/>
    <property type="project" value="UniProtKB-KW"/>
</dbReference>
<dbReference type="InterPro" id="IPR015421">
    <property type="entry name" value="PyrdxlP-dep_Trfase_major"/>
</dbReference>
<keyword evidence="8" id="KW-0808">Transferase</keyword>
<sequence>MTSDEFRKHAHSMVDWMADYLDNVEQYPVMAQVKPGDIKAKIPESFSEEPEQFEKIFKDFEDKIMPGITHWESPNFFAYFPASKSKPSILGEMLMSTLGTQGMVWLTSPAATELEDRMMEWMRDLLGLSTDWTGSIQDTASTGTFNALITAREKASGFQINEKGFAGMPKYRIYASEQAHSSIDKNVKIAGFGYENLVKIPVDKNFAMIPEELEKAIENDLASGFQPLFVLGAMGTTGTTAVDPLDEIGAISQKYKLWFHVDAAYSGAALICPEMRWMSKGMELADSMVFNPHKWLFVNFDCSLYYVKDPKSLTQAYSITPEYLKTDLDHEVNNYRDWHIQLGRRFRALKLWFMLRSFGAENLRTIIRNHCEWAQWLKTDIEASENFEMLAPVSVNLLCFRYNDRKMNEEELNTFNEKLLKSINTTGKIFITHTKLNGKYTLRLVGGHPDLKKDHLERAWELIKEISKSIKIT</sequence>
<keyword evidence="4 6" id="KW-0663">Pyridoxal phosphate</keyword>
<comment type="cofactor">
    <cofactor evidence="1 6 7">
        <name>pyridoxal 5'-phosphate</name>
        <dbReference type="ChEBI" id="CHEBI:597326"/>
    </cofactor>
</comment>
<keyword evidence="8" id="KW-0032">Aminotransferase</keyword>
<gene>
    <name evidence="8" type="ORF">QYS49_32175</name>
</gene>
<keyword evidence="3" id="KW-0210">Decarboxylase</keyword>
<dbReference type="Gene3D" id="3.90.1150.10">
    <property type="entry name" value="Aspartate Aminotransferase, domain 1"/>
    <property type="match status" value="1"/>
</dbReference>
<dbReference type="InterPro" id="IPR015424">
    <property type="entry name" value="PyrdxlP-dep_Trfase"/>
</dbReference>
<dbReference type="Proteomes" id="UP001230496">
    <property type="component" value="Chromosome"/>
</dbReference>
<dbReference type="Gene3D" id="3.40.640.10">
    <property type="entry name" value="Type I PLP-dependent aspartate aminotransferase-like (Major domain)"/>
    <property type="match status" value="1"/>
</dbReference>
<evidence type="ECO:0000256" key="5">
    <source>
        <dbReference type="ARBA" id="ARBA00023239"/>
    </source>
</evidence>
<reference evidence="8 9" key="1">
    <citation type="submission" date="2023-08" db="EMBL/GenBank/DDBJ databases">
        <title>Comparative genomics and taxonomic characterization of three novel marine species of genus Marivirga.</title>
        <authorList>
            <person name="Muhammad N."/>
            <person name="Kim S.-G."/>
        </authorList>
    </citation>
    <scope>NUCLEOTIDE SEQUENCE [LARGE SCALE GENOMIC DNA]</scope>
    <source>
        <strain evidence="8 9">BDSF4-3</strain>
    </source>
</reference>
<dbReference type="SUPFAM" id="SSF53383">
    <property type="entry name" value="PLP-dependent transferases"/>
    <property type="match status" value="1"/>
</dbReference>
<dbReference type="KEGG" id="msaa:QYS49_32175"/>
<dbReference type="PROSITE" id="PS00392">
    <property type="entry name" value="DDC_GAD_HDC_YDC"/>
    <property type="match status" value="1"/>
</dbReference>
<dbReference type="Gene3D" id="1.20.1340.10">
    <property type="entry name" value="dopa decarboxylase, N-terminal domain"/>
    <property type="match status" value="1"/>
</dbReference>
<dbReference type="Pfam" id="PF00282">
    <property type="entry name" value="Pyridoxal_deC"/>
    <property type="match status" value="1"/>
</dbReference>
<organism evidence="8 9">
    <name type="scientific">Marivirga salinarum</name>
    <dbReference type="NCBI Taxonomy" id="3059078"/>
    <lineage>
        <taxon>Bacteria</taxon>
        <taxon>Pseudomonadati</taxon>
        <taxon>Bacteroidota</taxon>
        <taxon>Cytophagia</taxon>
        <taxon>Cytophagales</taxon>
        <taxon>Marivirgaceae</taxon>
        <taxon>Marivirga</taxon>
    </lineage>
</organism>
<keyword evidence="5 7" id="KW-0456">Lyase</keyword>
<evidence type="ECO:0000256" key="4">
    <source>
        <dbReference type="ARBA" id="ARBA00022898"/>
    </source>
</evidence>
<evidence type="ECO:0000256" key="3">
    <source>
        <dbReference type="ARBA" id="ARBA00022793"/>
    </source>
</evidence>
<dbReference type="EMBL" id="CP129971">
    <property type="protein sequence ID" value="WMN12041.1"/>
    <property type="molecule type" value="Genomic_DNA"/>
</dbReference>
<evidence type="ECO:0000256" key="6">
    <source>
        <dbReference type="PIRSR" id="PIRSR602129-50"/>
    </source>
</evidence>
<dbReference type="RefSeq" id="WP_308349842.1">
    <property type="nucleotide sequence ID" value="NZ_CP129971.1"/>
</dbReference>
<dbReference type="GO" id="GO:0008483">
    <property type="term" value="F:transaminase activity"/>
    <property type="evidence" value="ECO:0007669"/>
    <property type="project" value="UniProtKB-KW"/>
</dbReference>
<feature type="modified residue" description="N6-(pyridoxal phosphate)lysine" evidence="6">
    <location>
        <position position="294"/>
    </location>
</feature>
<dbReference type="PRINTS" id="PR00800">
    <property type="entry name" value="YHDCRBOXLASE"/>
</dbReference>
<name>A0AA51NDY8_9BACT</name>
<dbReference type="GO" id="GO:0005737">
    <property type="term" value="C:cytoplasm"/>
    <property type="evidence" value="ECO:0007669"/>
    <property type="project" value="TreeGrafter"/>
</dbReference>
<evidence type="ECO:0000313" key="8">
    <source>
        <dbReference type="EMBL" id="WMN12041.1"/>
    </source>
</evidence>
<evidence type="ECO:0000256" key="2">
    <source>
        <dbReference type="ARBA" id="ARBA00009533"/>
    </source>
</evidence>
<keyword evidence="9" id="KW-1185">Reference proteome</keyword>
<evidence type="ECO:0000256" key="1">
    <source>
        <dbReference type="ARBA" id="ARBA00001933"/>
    </source>
</evidence>
<dbReference type="InterPro" id="IPR021115">
    <property type="entry name" value="Pyridoxal-P_BS"/>
</dbReference>
<comment type="similarity">
    <text evidence="2 7">Belongs to the group II decarboxylase family.</text>
</comment>
<dbReference type="AlphaFoldDB" id="A0AA51NDY8"/>
<dbReference type="InterPro" id="IPR002129">
    <property type="entry name" value="PyrdxlP-dep_de-COase"/>
</dbReference>
<dbReference type="InterPro" id="IPR010977">
    <property type="entry name" value="Aromatic_deC"/>
</dbReference>
<dbReference type="GO" id="GO:0030170">
    <property type="term" value="F:pyridoxal phosphate binding"/>
    <property type="evidence" value="ECO:0007669"/>
    <property type="project" value="InterPro"/>
</dbReference>
<dbReference type="GO" id="GO:0019752">
    <property type="term" value="P:carboxylic acid metabolic process"/>
    <property type="evidence" value="ECO:0007669"/>
    <property type="project" value="InterPro"/>
</dbReference>
<dbReference type="GO" id="GO:0006520">
    <property type="term" value="P:amino acid metabolic process"/>
    <property type="evidence" value="ECO:0007669"/>
    <property type="project" value="InterPro"/>
</dbReference>
<proteinExistence type="inferred from homology"/>
<evidence type="ECO:0000256" key="7">
    <source>
        <dbReference type="RuleBase" id="RU000382"/>
    </source>
</evidence>